<dbReference type="OrthoDB" id="9808813at2"/>
<dbReference type="STRING" id="935223.SAMN04488131_105161"/>
<evidence type="ECO:0000313" key="3">
    <source>
        <dbReference type="Proteomes" id="UP000198596"/>
    </source>
</evidence>
<dbReference type="GO" id="GO:0006281">
    <property type="term" value="P:DNA repair"/>
    <property type="evidence" value="ECO:0007669"/>
    <property type="project" value="InterPro"/>
</dbReference>
<protein>
    <submittedName>
        <fullName evidence="2">DNA polymerase V</fullName>
    </submittedName>
</protein>
<dbReference type="Proteomes" id="UP000198596">
    <property type="component" value="Unassembled WGS sequence"/>
</dbReference>
<dbReference type="Pfam" id="PF11799">
    <property type="entry name" value="IMS_C"/>
    <property type="match status" value="1"/>
</dbReference>
<evidence type="ECO:0000313" key="2">
    <source>
        <dbReference type="EMBL" id="SFE90366.1"/>
    </source>
</evidence>
<name>A0A1I2ECP5_9FLAO</name>
<proteinExistence type="predicted"/>
<dbReference type="EMBL" id="FONQ01000005">
    <property type="protein sequence ID" value="SFE90366.1"/>
    <property type="molecule type" value="Genomic_DNA"/>
</dbReference>
<dbReference type="AlphaFoldDB" id="A0A1I2ECP5"/>
<dbReference type="GO" id="GO:0003684">
    <property type="term" value="F:damaged DNA binding"/>
    <property type="evidence" value="ECO:0007669"/>
    <property type="project" value="InterPro"/>
</dbReference>
<accession>A0A1I2ECP5</accession>
<keyword evidence="3" id="KW-1185">Reference proteome</keyword>
<feature type="domain" description="DNA polymerase Y-family little finger" evidence="1">
    <location>
        <begin position="3"/>
        <end position="72"/>
    </location>
</feature>
<sequence>MMKTWDELRERVSTFALLAGVKLRNQNSNCELIQVFIYTNRFRQELPQYSGYKTVKLQFPTSSTFELNKYAQMA</sequence>
<evidence type="ECO:0000259" key="1">
    <source>
        <dbReference type="Pfam" id="PF11799"/>
    </source>
</evidence>
<reference evidence="3" key="1">
    <citation type="submission" date="2016-10" db="EMBL/GenBank/DDBJ databases">
        <authorList>
            <person name="Varghese N."/>
            <person name="Submissions S."/>
        </authorList>
    </citation>
    <scope>NUCLEOTIDE SEQUENCE [LARGE SCALE GENOMIC DNA]</scope>
    <source>
        <strain evidence="3">CGMCC 1.9227</strain>
    </source>
</reference>
<organism evidence="2 3">
    <name type="scientific">Flavobacterium xueshanense</name>
    <dbReference type="NCBI Taxonomy" id="935223"/>
    <lineage>
        <taxon>Bacteria</taxon>
        <taxon>Pseudomonadati</taxon>
        <taxon>Bacteroidota</taxon>
        <taxon>Flavobacteriia</taxon>
        <taxon>Flavobacteriales</taxon>
        <taxon>Flavobacteriaceae</taxon>
        <taxon>Flavobacterium</taxon>
    </lineage>
</organism>
<dbReference type="InterPro" id="IPR017961">
    <property type="entry name" value="DNA_pol_Y-fam_little_finger"/>
</dbReference>
<gene>
    <name evidence="2" type="ORF">SAMN04488131_105161</name>
</gene>